<evidence type="ECO:0000313" key="1">
    <source>
        <dbReference type="EMBL" id="KIK46571.1"/>
    </source>
</evidence>
<reference evidence="2" key="2">
    <citation type="submission" date="2015-01" db="EMBL/GenBank/DDBJ databases">
        <title>Evolutionary Origins and Diversification of the Mycorrhizal Mutualists.</title>
        <authorList>
            <consortium name="DOE Joint Genome Institute"/>
            <consortium name="Mycorrhizal Genomics Consortium"/>
            <person name="Kohler A."/>
            <person name="Kuo A."/>
            <person name="Nagy L.G."/>
            <person name="Floudas D."/>
            <person name="Copeland A."/>
            <person name="Barry K.W."/>
            <person name="Cichocki N."/>
            <person name="Veneault-Fourrey C."/>
            <person name="LaButti K."/>
            <person name="Lindquist E.A."/>
            <person name="Lipzen A."/>
            <person name="Lundell T."/>
            <person name="Morin E."/>
            <person name="Murat C."/>
            <person name="Riley R."/>
            <person name="Ohm R."/>
            <person name="Sun H."/>
            <person name="Tunlid A."/>
            <person name="Henrissat B."/>
            <person name="Grigoriev I.V."/>
            <person name="Hibbett D.S."/>
            <person name="Martin F."/>
        </authorList>
    </citation>
    <scope>NUCLEOTIDE SEQUENCE [LARGE SCALE GENOMIC DNA]</scope>
    <source>
        <strain evidence="2">UH-Slu-Lm8-n1</strain>
    </source>
</reference>
<dbReference type="Proteomes" id="UP000054485">
    <property type="component" value="Unassembled WGS sequence"/>
</dbReference>
<reference evidence="1 2" key="1">
    <citation type="submission" date="2014-04" db="EMBL/GenBank/DDBJ databases">
        <authorList>
            <consortium name="DOE Joint Genome Institute"/>
            <person name="Kuo A."/>
            <person name="Ruytinx J."/>
            <person name="Rineau F."/>
            <person name="Colpaert J."/>
            <person name="Kohler A."/>
            <person name="Nagy L.G."/>
            <person name="Floudas D."/>
            <person name="Copeland A."/>
            <person name="Barry K.W."/>
            <person name="Cichocki N."/>
            <person name="Veneault-Fourrey C."/>
            <person name="LaButti K."/>
            <person name="Lindquist E.A."/>
            <person name="Lipzen A."/>
            <person name="Lundell T."/>
            <person name="Morin E."/>
            <person name="Murat C."/>
            <person name="Sun H."/>
            <person name="Tunlid A."/>
            <person name="Henrissat B."/>
            <person name="Grigoriev I.V."/>
            <person name="Hibbett D.S."/>
            <person name="Martin F."/>
            <person name="Nordberg H.P."/>
            <person name="Cantor M.N."/>
            <person name="Hua S.X."/>
        </authorList>
    </citation>
    <scope>NUCLEOTIDE SEQUENCE [LARGE SCALE GENOMIC DNA]</scope>
    <source>
        <strain evidence="1 2">UH-Slu-Lm8-n1</strain>
    </source>
</reference>
<evidence type="ECO:0000313" key="2">
    <source>
        <dbReference type="Proteomes" id="UP000054485"/>
    </source>
</evidence>
<sequence>MLKSFKSKCPTRGFLMGSVGLPYQVPGGIRRSSSRIDIACNCRVSDSLRRKNSGKVEEVSYQLGFSKPSRWCLLNVYSTETEHRCLNGSANTSQQRLLMNSPTASLEEGRCMKNEPGLHWIIFLWLSNTTP</sequence>
<proteinExistence type="predicted"/>
<dbReference type="EMBL" id="KN835157">
    <property type="protein sequence ID" value="KIK46571.1"/>
    <property type="molecule type" value="Genomic_DNA"/>
</dbReference>
<protein>
    <submittedName>
        <fullName evidence="1">Uncharacterized protein</fullName>
    </submittedName>
</protein>
<dbReference type="HOGENOM" id="CLU_1928989_0_0_1"/>
<name>A0A0D0AY07_9AGAM</name>
<keyword evidence="2" id="KW-1185">Reference proteome</keyword>
<dbReference type="InParanoid" id="A0A0D0AY07"/>
<dbReference type="AlphaFoldDB" id="A0A0D0AY07"/>
<gene>
    <name evidence="1" type="ORF">CY34DRAFT_390558</name>
</gene>
<organism evidence="1 2">
    <name type="scientific">Suillus luteus UH-Slu-Lm8-n1</name>
    <dbReference type="NCBI Taxonomy" id="930992"/>
    <lineage>
        <taxon>Eukaryota</taxon>
        <taxon>Fungi</taxon>
        <taxon>Dikarya</taxon>
        <taxon>Basidiomycota</taxon>
        <taxon>Agaricomycotina</taxon>
        <taxon>Agaricomycetes</taxon>
        <taxon>Agaricomycetidae</taxon>
        <taxon>Boletales</taxon>
        <taxon>Suillineae</taxon>
        <taxon>Suillaceae</taxon>
        <taxon>Suillus</taxon>
    </lineage>
</organism>
<accession>A0A0D0AY07</accession>